<keyword evidence="1" id="KW-0238">DNA-binding</keyword>
<protein>
    <recommendedName>
        <fullName evidence="2">T-box domain-containing protein</fullName>
    </recommendedName>
</protein>
<reference evidence="3 4" key="1">
    <citation type="submission" date="2023-05" db="EMBL/GenBank/DDBJ databases">
        <title>B98-5 Cell Line De Novo Hybrid Assembly: An Optical Mapping Approach.</title>
        <authorList>
            <person name="Kananen K."/>
            <person name="Auerbach J.A."/>
            <person name="Kautto E."/>
            <person name="Blachly J.S."/>
        </authorList>
    </citation>
    <scope>NUCLEOTIDE SEQUENCE [LARGE SCALE GENOMIC DNA]</scope>
    <source>
        <strain evidence="3">B95-8</strain>
        <tissue evidence="3">Cell line</tissue>
    </source>
</reference>
<organism evidence="3 4">
    <name type="scientific">Saguinus oedipus</name>
    <name type="common">Cotton-top tamarin</name>
    <name type="synonym">Oedipomidas oedipus</name>
    <dbReference type="NCBI Taxonomy" id="9490"/>
    <lineage>
        <taxon>Eukaryota</taxon>
        <taxon>Metazoa</taxon>
        <taxon>Chordata</taxon>
        <taxon>Craniata</taxon>
        <taxon>Vertebrata</taxon>
        <taxon>Euteleostomi</taxon>
        <taxon>Mammalia</taxon>
        <taxon>Eutheria</taxon>
        <taxon>Euarchontoglires</taxon>
        <taxon>Primates</taxon>
        <taxon>Haplorrhini</taxon>
        <taxon>Platyrrhini</taxon>
        <taxon>Cebidae</taxon>
        <taxon>Callitrichinae</taxon>
        <taxon>Saguinus</taxon>
    </lineage>
</organism>
<name>A0ABQ9UFI0_SAGOE</name>
<dbReference type="Gene3D" id="2.60.40.820">
    <property type="entry name" value="Transcription factor, T-box"/>
    <property type="match status" value="1"/>
</dbReference>
<keyword evidence="4" id="KW-1185">Reference proteome</keyword>
<comment type="caution">
    <text evidence="1">Lacks conserved residue(s) required for the propagation of feature annotation.</text>
</comment>
<gene>
    <name evidence="3" type="ORF">P7K49_024882</name>
</gene>
<evidence type="ECO:0000313" key="3">
    <source>
        <dbReference type="EMBL" id="KAK2095848.1"/>
    </source>
</evidence>
<keyword evidence="1" id="KW-0539">Nucleus</keyword>
<proteinExistence type="predicted"/>
<dbReference type="EMBL" id="JASSZA010000012">
    <property type="protein sequence ID" value="KAK2095848.1"/>
    <property type="molecule type" value="Genomic_DNA"/>
</dbReference>
<evidence type="ECO:0000259" key="2">
    <source>
        <dbReference type="PROSITE" id="PS50252"/>
    </source>
</evidence>
<dbReference type="InterPro" id="IPR036960">
    <property type="entry name" value="T-box_sf"/>
</dbReference>
<sequence>MDLSTLTITKLKIDSNPFAKGFRDSSRLTDIERARIPAADWVYAVGIFKSELFLSFIQVASKNGDNDTVGW</sequence>
<dbReference type="PROSITE" id="PS50252">
    <property type="entry name" value="TBOX_3"/>
    <property type="match status" value="1"/>
</dbReference>
<dbReference type="Proteomes" id="UP001266305">
    <property type="component" value="Unassembled WGS sequence"/>
</dbReference>
<accession>A0ABQ9UFI0</accession>
<evidence type="ECO:0000313" key="4">
    <source>
        <dbReference type="Proteomes" id="UP001266305"/>
    </source>
</evidence>
<dbReference type="InterPro" id="IPR046360">
    <property type="entry name" value="T-box_DNA-bd"/>
</dbReference>
<comment type="caution">
    <text evidence="3">The sequence shown here is derived from an EMBL/GenBank/DDBJ whole genome shotgun (WGS) entry which is preliminary data.</text>
</comment>
<comment type="subcellular location">
    <subcellularLocation>
        <location evidence="1">Nucleus</location>
    </subcellularLocation>
</comment>
<feature type="domain" description="T-box" evidence="2">
    <location>
        <begin position="8"/>
        <end position="24"/>
    </location>
</feature>
<evidence type="ECO:0000256" key="1">
    <source>
        <dbReference type="PROSITE-ProRule" id="PRU00201"/>
    </source>
</evidence>